<protein>
    <submittedName>
        <fullName evidence="1">Uncharacterized protein</fullName>
    </submittedName>
</protein>
<sequence length="382" mass="42674">MKKLRKFLKLFFVLLLLAGIGATGYYLYARYENNRHAQASFYSRPALKKAKDGTSISSGHYNFAAFKKKLSDKYPAVYDASFESPMMTKIGANYIIPGQVTTPSFDFQKNKVTQTDSMVPQGLTIAGKYLLISAYDSTHQHRSVIYVLDKKTGRYLKNVQVSGSPHLGGIAYDPVAKNIWVTGSQQDQSALMSFSLKKLEKYNYAKTKEPIKYDYVIALPTIQRASCVTYYDDQLFVGFFNQSDNGQIASYPIARQKPFKGTITSDQIKAVTGQVSWALGSGSASMDRQIQGIAFYQNYVILSQSYGSKDSKLFFFPLTALDSLDESNAEKVVLMPPYLEQIYVNNGQLLMLFESGAKPYARGDIMKMDRILSANINALLGS</sequence>
<keyword evidence="2" id="KW-1185">Reference proteome</keyword>
<organism evidence="1 2">
    <name type="scientific">Lactobacillus hominis DSM 23910 = CRBIP 24.179</name>
    <dbReference type="NCBI Taxonomy" id="1423758"/>
    <lineage>
        <taxon>Bacteria</taxon>
        <taxon>Bacillati</taxon>
        <taxon>Bacillota</taxon>
        <taxon>Bacilli</taxon>
        <taxon>Lactobacillales</taxon>
        <taxon>Lactobacillaceae</taxon>
        <taxon>Lactobacillus</taxon>
    </lineage>
</organism>
<dbReference type="STRING" id="1423758.FC41_GL001782"/>
<dbReference type="AlphaFoldDB" id="I7KHW2"/>
<accession>I7KHW2</accession>
<reference evidence="1 2" key="1">
    <citation type="submission" date="2012-06" db="EMBL/GenBank/DDBJ databases">
        <title>Draft Genome Sequence of Lactobacillus hominis Strain CRBIP 24.179T, isolated from human intestine.</title>
        <authorList>
            <person name="Cousin S."/>
            <person name="Ma L."/>
            <person name="Bizet C."/>
            <person name="Loux V."/>
            <person name="Bouchier C."/>
            <person name="Clermont D."/>
            <person name="Creno S."/>
        </authorList>
    </citation>
    <scope>NUCLEOTIDE SEQUENCE [LARGE SCALE GENOMIC DNA]</scope>
    <source>
        <strain evidence="2">CRBIP 24.179T</strain>
    </source>
</reference>
<dbReference type="GeneID" id="82847661"/>
<dbReference type="PATRIC" id="fig|1423758.3.peg.1817"/>
<dbReference type="EMBL" id="CAKE01000022">
    <property type="protein sequence ID" value="CCI82455.1"/>
    <property type="molecule type" value="Genomic_DNA"/>
</dbReference>
<proteinExistence type="predicted"/>
<comment type="caution">
    <text evidence="1">The sequence shown here is derived from an EMBL/GenBank/DDBJ whole genome shotgun (WGS) entry which is preliminary data.</text>
</comment>
<name>I7KHW2_9LACO</name>
<evidence type="ECO:0000313" key="2">
    <source>
        <dbReference type="Proteomes" id="UP000009320"/>
    </source>
</evidence>
<dbReference type="eggNOG" id="COG3391">
    <property type="taxonomic scope" value="Bacteria"/>
</dbReference>
<dbReference type="OrthoDB" id="1655118at2"/>
<gene>
    <name evidence="1" type="ORF">BN55_04985</name>
</gene>
<dbReference type="RefSeq" id="WP_008471542.1">
    <property type="nucleotide sequence ID" value="NZ_AYZP01000008.1"/>
</dbReference>
<dbReference type="SUPFAM" id="SSF63825">
    <property type="entry name" value="YWTD domain"/>
    <property type="match status" value="1"/>
</dbReference>
<evidence type="ECO:0000313" key="1">
    <source>
        <dbReference type="EMBL" id="CCI82455.1"/>
    </source>
</evidence>
<dbReference type="Proteomes" id="UP000009320">
    <property type="component" value="Unassembled WGS sequence"/>
</dbReference>